<dbReference type="Pfam" id="PF13466">
    <property type="entry name" value="STAS_2"/>
    <property type="match status" value="1"/>
</dbReference>
<reference evidence="2" key="1">
    <citation type="submission" date="2022-01" db="EMBL/GenBank/DDBJ databases">
        <title>Antribacter sp. nov., isolated from Guizhou of China.</title>
        <authorList>
            <person name="Chengliang C."/>
            <person name="Ya Z."/>
        </authorList>
    </citation>
    <scope>NUCLEOTIDE SEQUENCE</scope>
    <source>
        <strain evidence="2">KLBMP 9083</strain>
    </source>
</reference>
<accession>A0AA41QC22</accession>
<dbReference type="InterPro" id="IPR036513">
    <property type="entry name" value="STAS_dom_sf"/>
</dbReference>
<dbReference type="InterPro" id="IPR002645">
    <property type="entry name" value="STAS_dom"/>
</dbReference>
<feature type="domain" description="STAS" evidence="1">
    <location>
        <begin position="27"/>
        <end position="122"/>
    </location>
</feature>
<dbReference type="PROSITE" id="PS50801">
    <property type="entry name" value="STAS"/>
    <property type="match status" value="1"/>
</dbReference>
<comment type="caution">
    <text evidence="2">The sequence shown here is derived from an EMBL/GenBank/DDBJ whole genome shotgun (WGS) entry which is preliminary data.</text>
</comment>
<evidence type="ECO:0000313" key="3">
    <source>
        <dbReference type="Proteomes" id="UP001165405"/>
    </source>
</evidence>
<gene>
    <name evidence="2" type="ORF">L1785_05200</name>
</gene>
<evidence type="ECO:0000259" key="1">
    <source>
        <dbReference type="PROSITE" id="PS50801"/>
    </source>
</evidence>
<keyword evidence="3" id="KW-1185">Reference proteome</keyword>
<organism evidence="2 3">
    <name type="scientific">Antribacter soli</name>
    <dbReference type="NCBI Taxonomy" id="2910976"/>
    <lineage>
        <taxon>Bacteria</taxon>
        <taxon>Bacillati</taxon>
        <taxon>Actinomycetota</taxon>
        <taxon>Actinomycetes</taxon>
        <taxon>Micrococcales</taxon>
        <taxon>Promicromonosporaceae</taxon>
        <taxon>Antribacter</taxon>
    </lineage>
</organism>
<protein>
    <submittedName>
        <fullName evidence="2">STAS domain-containing protein</fullName>
    </submittedName>
</protein>
<sequence>MDPLPSDTPNTRTGSGISCRHTYEGSILTLWGDVDALLREAASQAMSSLAARPAAAPVIVDARDVTFIDSSGVAFILQVFVLGQETGSPVLLREPSRAVMEVLDMVGISERLPVVPAAAIPA</sequence>
<dbReference type="AlphaFoldDB" id="A0AA41QC22"/>
<dbReference type="Proteomes" id="UP001165405">
    <property type="component" value="Unassembled WGS sequence"/>
</dbReference>
<dbReference type="CDD" id="cd07043">
    <property type="entry name" value="STAS_anti-anti-sigma_factors"/>
    <property type="match status" value="1"/>
</dbReference>
<dbReference type="InterPro" id="IPR058548">
    <property type="entry name" value="MlaB-like_STAS"/>
</dbReference>
<name>A0AA41QC22_9MICO</name>
<evidence type="ECO:0000313" key="2">
    <source>
        <dbReference type="EMBL" id="MCF4120371.1"/>
    </source>
</evidence>
<dbReference type="SUPFAM" id="SSF52091">
    <property type="entry name" value="SpoIIaa-like"/>
    <property type="match status" value="1"/>
</dbReference>
<proteinExistence type="predicted"/>
<dbReference type="Gene3D" id="3.30.750.24">
    <property type="entry name" value="STAS domain"/>
    <property type="match status" value="1"/>
</dbReference>
<dbReference type="RefSeq" id="WP_236088141.1">
    <property type="nucleotide sequence ID" value="NZ_JAKGSG010000020.1"/>
</dbReference>
<dbReference type="EMBL" id="JAKGSG010000020">
    <property type="protein sequence ID" value="MCF4120371.1"/>
    <property type="molecule type" value="Genomic_DNA"/>
</dbReference>